<dbReference type="EMBL" id="DXAQ01000147">
    <property type="protein sequence ID" value="HIZ90238.1"/>
    <property type="molecule type" value="Genomic_DNA"/>
</dbReference>
<organism evidence="4 5">
    <name type="scientific">Candidatus Mucispirillum faecigallinarum</name>
    <dbReference type="NCBI Taxonomy" id="2838699"/>
    <lineage>
        <taxon>Bacteria</taxon>
        <taxon>Pseudomonadati</taxon>
        <taxon>Deferribacterota</taxon>
        <taxon>Deferribacteres</taxon>
        <taxon>Deferribacterales</taxon>
        <taxon>Mucispirillaceae</taxon>
        <taxon>Mucispirillum</taxon>
    </lineage>
</organism>
<feature type="domain" description="CT398-like coiled coil hairpin" evidence="3">
    <location>
        <begin position="11"/>
        <end position="186"/>
    </location>
</feature>
<dbReference type="Proteomes" id="UP000824176">
    <property type="component" value="Unassembled WGS sequence"/>
</dbReference>
<evidence type="ECO:0000259" key="3">
    <source>
        <dbReference type="Pfam" id="PF24481"/>
    </source>
</evidence>
<sequence>MQEILEQLIELQKIDSKIASIEGVIKNTPSQIKAVQEKYEKAIAGYDSIKTALDENKKTYLALEAELNEKKNNLMNSQNKLSSVQNTKEYESVIRELDTLKKNIADDETKLKEMMNLDFKYESELSKMVELKDSLEKEIAEVSSSKADEDKELHDELAKLMQEREEHASKIKKSTLMKYDRVRAHRHNIGIASVKDEVCNGCYMHIPPQLYVEVKKDLEVHTCPHCQRILYYIPPKQTDETKK</sequence>
<dbReference type="InterPro" id="IPR056003">
    <property type="entry name" value="CT398_CC_hairpin"/>
</dbReference>
<reference evidence="4" key="1">
    <citation type="journal article" date="2021" name="PeerJ">
        <title>Extensive microbial diversity within the chicken gut microbiome revealed by metagenomics and culture.</title>
        <authorList>
            <person name="Gilroy R."/>
            <person name="Ravi A."/>
            <person name="Getino M."/>
            <person name="Pursley I."/>
            <person name="Horton D.L."/>
            <person name="Alikhan N.F."/>
            <person name="Baker D."/>
            <person name="Gharbi K."/>
            <person name="Hall N."/>
            <person name="Watson M."/>
            <person name="Adriaenssens E.M."/>
            <person name="Foster-Nyarko E."/>
            <person name="Jarju S."/>
            <person name="Secka A."/>
            <person name="Antonio M."/>
            <person name="Oren A."/>
            <person name="Chaudhuri R.R."/>
            <person name="La Ragione R."/>
            <person name="Hildebrand F."/>
            <person name="Pallen M.J."/>
        </authorList>
    </citation>
    <scope>NUCLEOTIDE SEQUENCE</scope>
    <source>
        <strain evidence="4">ChiW4-1371</strain>
    </source>
</reference>
<protein>
    <recommendedName>
        <fullName evidence="6">C4-type zinc ribbon domain-containing protein</fullName>
    </recommendedName>
</protein>
<name>A0A9D2GUH1_9BACT</name>
<feature type="coiled-coil region" evidence="1">
    <location>
        <begin position="53"/>
        <end position="170"/>
    </location>
</feature>
<keyword evidence="1" id="KW-0175">Coiled coil</keyword>
<evidence type="ECO:0000313" key="4">
    <source>
        <dbReference type="EMBL" id="HIZ90238.1"/>
    </source>
</evidence>
<accession>A0A9D2GUH1</accession>
<dbReference type="Pfam" id="PF02591">
    <property type="entry name" value="Zn_ribbon_9"/>
    <property type="match status" value="1"/>
</dbReference>
<evidence type="ECO:0008006" key="6">
    <source>
        <dbReference type="Google" id="ProtNLM"/>
    </source>
</evidence>
<gene>
    <name evidence="4" type="ORF">H9804_09855</name>
</gene>
<proteinExistence type="predicted"/>
<dbReference type="PANTHER" id="PTHR39082">
    <property type="entry name" value="PHOSPHOLIPASE C-BETA-2-RELATED"/>
    <property type="match status" value="1"/>
</dbReference>
<dbReference type="InterPro" id="IPR003743">
    <property type="entry name" value="Zf-RING_7"/>
</dbReference>
<comment type="caution">
    <text evidence="4">The sequence shown here is derived from an EMBL/GenBank/DDBJ whole genome shotgun (WGS) entry which is preliminary data.</text>
</comment>
<feature type="domain" description="C4-type zinc ribbon" evidence="2">
    <location>
        <begin position="198"/>
        <end position="230"/>
    </location>
</feature>
<dbReference type="Pfam" id="PF24481">
    <property type="entry name" value="CT398_CC"/>
    <property type="match status" value="1"/>
</dbReference>
<reference evidence="4" key="2">
    <citation type="submission" date="2021-04" db="EMBL/GenBank/DDBJ databases">
        <authorList>
            <person name="Gilroy R."/>
        </authorList>
    </citation>
    <scope>NUCLEOTIDE SEQUENCE</scope>
    <source>
        <strain evidence="4">ChiW4-1371</strain>
    </source>
</reference>
<evidence type="ECO:0000313" key="5">
    <source>
        <dbReference type="Proteomes" id="UP000824176"/>
    </source>
</evidence>
<dbReference type="InterPro" id="IPR052376">
    <property type="entry name" value="Oxidative_Scav/Glycosyltrans"/>
</dbReference>
<dbReference type="Gene3D" id="1.10.287.1490">
    <property type="match status" value="1"/>
</dbReference>
<dbReference type="PANTHER" id="PTHR39082:SF1">
    <property type="entry name" value="SCAVENGER RECEPTOR CLASS A MEMBER 3"/>
    <property type="match status" value="1"/>
</dbReference>
<evidence type="ECO:0000256" key="1">
    <source>
        <dbReference type="SAM" id="Coils"/>
    </source>
</evidence>
<evidence type="ECO:0000259" key="2">
    <source>
        <dbReference type="Pfam" id="PF02591"/>
    </source>
</evidence>
<dbReference type="AlphaFoldDB" id="A0A9D2GUH1"/>